<comment type="caution">
    <text evidence="2">The sequence shown here is derived from an EMBL/GenBank/DDBJ whole genome shotgun (WGS) entry which is preliminary data.</text>
</comment>
<feature type="transmembrane region" description="Helical" evidence="1">
    <location>
        <begin position="9"/>
        <end position="26"/>
    </location>
</feature>
<name>A0A5M8QME9_9MICO</name>
<evidence type="ECO:0000256" key="1">
    <source>
        <dbReference type="SAM" id="Phobius"/>
    </source>
</evidence>
<gene>
    <name evidence="2" type="ORF">FQ330_01620</name>
</gene>
<sequence>MQTKRSNPWAWWAFWIGLLGLVLMPIPLFIGLILGGGLAAIAAILAVIALFKSRHAGGRGIAPAIIAGVFVLLTYGGISIGGGVIW</sequence>
<accession>A0A5M8QME9</accession>
<evidence type="ECO:0000313" key="2">
    <source>
        <dbReference type="EMBL" id="KAA6436150.1"/>
    </source>
</evidence>
<dbReference type="Proteomes" id="UP000323221">
    <property type="component" value="Unassembled WGS sequence"/>
</dbReference>
<keyword evidence="3" id="KW-1185">Reference proteome</keyword>
<organism evidence="2 3">
    <name type="scientific">Agrococcus sediminis</name>
    <dbReference type="NCBI Taxonomy" id="2599924"/>
    <lineage>
        <taxon>Bacteria</taxon>
        <taxon>Bacillati</taxon>
        <taxon>Actinomycetota</taxon>
        <taxon>Actinomycetes</taxon>
        <taxon>Micrococcales</taxon>
        <taxon>Microbacteriaceae</taxon>
        <taxon>Agrococcus</taxon>
    </lineage>
</organism>
<protein>
    <recommendedName>
        <fullName evidence="4">DUF4190 domain-containing protein</fullName>
    </recommendedName>
</protein>
<dbReference type="RefSeq" id="WP_128189825.1">
    <property type="nucleotide sequence ID" value="NZ_JBFBFL010000001.1"/>
</dbReference>
<keyword evidence="1" id="KW-0472">Membrane</keyword>
<keyword evidence="1" id="KW-1133">Transmembrane helix</keyword>
<dbReference type="AlphaFoldDB" id="A0A5M8QME9"/>
<proteinExistence type="predicted"/>
<evidence type="ECO:0008006" key="4">
    <source>
        <dbReference type="Google" id="ProtNLM"/>
    </source>
</evidence>
<feature type="transmembrane region" description="Helical" evidence="1">
    <location>
        <begin position="63"/>
        <end position="85"/>
    </location>
</feature>
<evidence type="ECO:0000313" key="3">
    <source>
        <dbReference type="Proteomes" id="UP000323221"/>
    </source>
</evidence>
<dbReference type="EMBL" id="VOIR01000011">
    <property type="protein sequence ID" value="KAA6436150.1"/>
    <property type="molecule type" value="Genomic_DNA"/>
</dbReference>
<feature type="transmembrane region" description="Helical" evidence="1">
    <location>
        <begin position="32"/>
        <end position="51"/>
    </location>
</feature>
<reference evidence="2 3" key="1">
    <citation type="submission" date="2019-08" db="EMBL/GenBank/DDBJ databases">
        <title>Agrococcus lahaulensis sp. nov., isolated from a cold desert of the Indian Himalayas.</title>
        <authorList>
            <person name="Qu J.H."/>
        </authorList>
    </citation>
    <scope>NUCLEOTIDE SEQUENCE [LARGE SCALE GENOMIC DNA]</scope>
    <source>
        <strain evidence="2 3">NS18</strain>
    </source>
</reference>
<keyword evidence="1" id="KW-0812">Transmembrane</keyword>